<dbReference type="OrthoDB" id="2276409at2"/>
<protein>
    <submittedName>
        <fullName evidence="9">Transmembrane secretion effector</fullName>
    </submittedName>
</protein>
<comment type="subcellular location">
    <subcellularLocation>
        <location evidence="1">Cell membrane</location>
        <topology evidence="1">Multi-pass membrane protein</topology>
    </subcellularLocation>
</comment>
<dbReference type="RefSeq" id="WP_091834308.1">
    <property type="nucleotide sequence ID" value="NZ_FPAA01000002.1"/>
</dbReference>
<organism evidence="9 10">
    <name type="scientific">Marininema halotolerans</name>
    <dbReference type="NCBI Taxonomy" id="1155944"/>
    <lineage>
        <taxon>Bacteria</taxon>
        <taxon>Bacillati</taxon>
        <taxon>Bacillota</taxon>
        <taxon>Bacilli</taxon>
        <taxon>Bacillales</taxon>
        <taxon>Thermoactinomycetaceae</taxon>
        <taxon>Marininema</taxon>
    </lineage>
</organism>
<feature type="transmembrane region" description="Helical" evidence="7">
    <location>
        <begin position="308"/>
        <end position="329"/>
    </location>
</feature>
<evidence type="ECO:0000259" key="8">
    <source>
        <dbReference type="PROSITE" id="PS50850"/>
    </source>
</evidence>
<evidence type="ECO:0000256" key="1">
    <source>
        <dbReference type="ARBA" id="ARBA00004651"/>
    </source>
</evidence>
<evidence type="ECO:0000313" key="10">
    <source>
        <dbReference type="Proteomes" id="UP000198660"/>
    </source>
</evidence>
<dbReference type="Pfam" id="PF05977">
    <property type="entry name" value="MFS_3"/>
    <property type="match status" value="1"/>
</dbReference>
<dbReference type="EMBL" id="FPAA01000002">
    <property type="protein sequence ID" value="SFS46793.1"/>
    <property type="molecule type" value="Genomic_DNA"/>
</dbReference>
<feature type="transmembrane region" description="Helical" evidence="7">
    <location>
        <begin position="285"/>
        <end position="302"/>
    </location>
</feature>
<dbReference type="Gene3D" id="1.20.1250.20">
    <property type="entry name" value="MFS general substrate transporter like domains"/>
    <property type="match status" value="1"/>
</dbReference>
<proteinExistence type="predicted"/>
<evidence type="ECO:0000313" key="9">
    <source>
        <dbReference type="EMBL" id="SFS46793.1"/>
    </source>
</evidence>
<dbReference type="PANTHER" id="PTHR23513:SF6">
    <property type="entry name" value="MAJOR FACILITATOR SUPERFAMILY ASSOCIATED DOMAIN-CONTAINING PROTEIN"/>
    <property type="match status" value="1"/>
</dbReference>
<gene>
    <name evidence="9" type="ORF">SAMN05444972_102300</name>
</gene>
<dbReference type="InterPro" id="IPR010290">
    <property type="entry name" value="TM_effector"/>
</dbReference>
<evidence type="ECO:0000256" key="7">
    <source>
        <dbReference type="SAM" id="Phobius"/>
    </source>
</evidence>
<feature type="transmembrane region" description="Helical" evidence="7">
    <location>
        <begin position="373"/>
        <end position="391"/>
    </location>
</feature>
<feature type="transmembrane region" description="Helical" evidence="7">
    <location>
        <begin position="251"/>
        <end position="273"/>
    </location>
</feature>
<keyword evidence="6 7" id="KW-0472">Membrane</keyword>
<dbReference type="Proteomes" id="UP000198660">
    <property type="component" value="Unassembled WGS sequence"/>
</dbReference>
<dbReference type="InterPro" id="IPR020846">
    <property type="entry name" value="MFS_dom"/>
</dbReference>
<feature type="transmembrane region" description="Helical" evidence="7">
    <location>
        <begin position="76"/>
        <end position="98"/>
    </location>
</feature>
<feature type="transmembrane region" description="Helical" evidence="7">
    <location>
        <begin position="48"/>
        <end position="69"/>
    </location>
</feature>
<evidence type="ECO:0000256" key="2">
    <source>
        <dbReference type="ARBA" id="ARBA00022448"/>
    </source>
</evidence>
<name>A0A1I6Q2Z3_9BACL</name>
<dbReference type="AlphaFoldDB" id="A0A1I6Q2Z3"/>
<evidence type="ECO:0000256" key="4">
    <source>
        <dbReference type="ARBA" id="ARBA00022692"/>
    </source>
</evidence>
<keyword evidence="4 7" id="KW-0812">Transmembrane</keyword>
<dbReference type="PROSITE" id="PS50850">
    <property type="entry name" value="MFS"/>
    <property type="match status" value="1"/>
</dbReference>
<evidence type="ECO:0000256" key="3">
    <source>
        <dbReference type="ARBA" id="ARBA00022475"/>
    </source>
</evidence>
<feature type="transmembrane region" description="Helical" evidence="7">
    <location>
        <begin position="350"/>
        <end position="367"/>
    </location>
</feature>
<feature type="transmembrane region" description="Helical" evidence="7">
    <location>
        <begin position="12"/>
        <end position="36"/>
    </location>
</feature>
<keyword evidence="3" id="KW-1003">Cell membrane</keyword>
<keyword evidence="2" id="KW-0813">Transport</keyword>
<sequence length="415" mass="45314">MQIPLVMKNKNYAKLLAGMSISKLGDSFFLIALPLLVYDLTKSPSLMALGYVLEILPMVLFSLFGGALADQLSKKMIMVMGDITSSLLILIIPLANSFGMLEVWMVYVVTFCIASVSAFYHPCFESVIPEVLQDENLVQGNSLFKLVETITTFTGPSIAGVSIALMGTANVLYLDSASFLFSALVISRVMLHKVERKSGMPAIIQPIKEGLRYVFQTKVIWLGTLLIFLINVGYGAVEALFVFYLKGNLQLSSTTIGMVFSCQMIGSLLAIYLANRLKHIPRGNLMIYAGLAIGVGQVMLVASQSLVIGLILCRIVILGSTTLLAINWFTLRQEVVPKKLLGRVISSTRMVSFLAVPISGMAAGVVAEFVQVGVIFFSSGIFVLLCSLIAFKSMLYQRKRNDESHLSTDQQAESL</sequence>
<feature type="transmembrane region" description="Helical" evidence="7">
    <location>
        <begin position="143"/>
        <end position="165"/>
    </location>
</feature>
<dbReference type="InterPro" id="IPR036259">
    <property type="entry name" value="MFS_trans_sf"/>
</dbReference>
<evidence type="ECO:0000256" key="5">
    <source>
        <dbReference type="ARBA" id="ARBA00022989"/>
    </source>
</evidence>
<dbReference type="GO" id="GO:0022857">
    <property type="term" value="F:transmembrane transporter activity"/>
    <property type="evidence" value="ECO:0007669"/>
    <property type="project" value="InterPro"/>
</dbReference>
<keyword evidence="10" id="KW-1185">Reference proteome</keyword>
<keyword evidence="5 7" id="KW-1133">Transmembrane helix</keyword>
<feature type="domain" description="Major facilitator superfamily (MFS) profile" evidence="8">
    <location>
        <begin position="6"/>
        <end position="398"/>
    </location>
</feature>
<dbReference type="PANTHER" id="PTHR23513">
    <property type="entry name" value="INTEGRAL MEMBRANE EFFLUX PROTEIN-RELATED"/>
    <property type="match status" value="1"/>
</dbReference>
<accession>A0A1I6Q2Z3</accession>
<feature type="transmembrane region" description="Helical" evidence="7">
    <location>
        <begin position="219"/>
        <end position="245"/>
    </location>
</feature>
<feature type="transmembrane region" description="Helical" evidence="7">
    <location>
        <begin position="104"/>
        <end position="122"/>
    </location>
</feature>
<dbReference type="CDD" id="cd06173">
    <property type="entry name" value="MFS_MefA_like"/>
    <property type="match status" value="1"/>
</dbReference>
<dbReference type="SUPFAM" id="SSF103473">
    <property type="entry name" value="MFS general substrate transporter"/>
    <property type="match status" value="1"/>
</dbReference>
<evidence type="ECO:0000256" key="6">
    <source>
        <dbReference type="ARBA" id="ARBA00023136"/>
    </source>
</evidence>
<dbReference type="GO" id="GO:0005886">
    <property type="term" value="C:plasma membrane"/>
    <property type="evidence" value="ECO:0007669"/>
    <property type="project" value="UniProtKB-SubCell"/>
</dbReference>
<reference evidence="10" key="1">
    <citation type="submission" date="2016-10" db="EMBL/GenBank/DDBJ databases">
        <authorList>
            <person name="Varghese N."/>
            <person name="Submissions S."/>
        </authorList>
    </citation>
    <scope>NUCLEOTIDE SEQUENCE [LARGE SCALE GENOMIC DNA]</scope>
    <source>
        <strain evidence="10">DSM 45789</strain>
    </source>
</reference>